<dbReference type="InterPro" id="IPR032807">
    <property type="entry name" value="GNVR"/>
</dbReference>
<sequence length="762" mass="86598">MSAYHHEKENINVHYFLDQVKSYWYLFVISLILFIGLAYAYNTFATKQYLVSSTMLLQPRPVNQNATTAYANDGITDALNTAENLKNEGDVLRSRNLMKEVVQAMSLNVRSYQNSGLLASEIYEDAPFTVQVLNHRVDSVKKRAYIINMKDNESLHITNEDEYLDKWATFGKKIRLPQYDIVITRKPGMTWGKEYSIEITDEDDAVTTLLKGYDAEFIDKATTSVEFTFYYPHPKKGEVILQTLMNRYLQDNINNKKRIIDSSINFIDKRIAVVEKELDNIERNFQDYRSNNNIADINEQSKVLVGNASEYANRSQQQKIQLSIINDLKNRLRDPDNQETIPGSLNIQDASFTASLVQYNNLLTERAKRKLSLSETNPIIVNIDQQLQVVRKNLLQSINSYQKEMQLSSQGISNQAGVLNSSLRDVPGKQRAIIGFSRQQELKQQLYMYLLQKREETSMAKAAEIPYSRVLDNAKSSKSPVKPVKSIIYTMSFFLGLIIPFGYINTRKMLSTKIVSEADIKKQTDLAIIGKIGHHGLPEKRVVDVFSRSPVAESFRTLRTKLRNILHNGSNVIMITSSVNGEGKTFLTWNLGSTLARAGKTVVILELDLRKPKLSGMLGIDHNDYGFSSYVLDGADADEIIKQSGHNDNCYIISSGPLVQNASELLLDDKLGQLIEELRHRFDYVLIDSSPVGLVSDALIIQKHVDATIYVCRHNYTNKAQIEIINEIKNKDKVDNMYLVINDVNYSKAGYNGYGYGLGYDY</sequence>
<keyword evidence="13 17" id="KW-0472">Membrane</keyword>
<reference evidence="21 22" key="1">
    <citation type="submission" date="2019-01" db="EMBL/GenBank/DDBJ databases">
        <authorList>
            <person name="Chen W.-M."/>
        </authorList>
    </citation>
    <scope>NUCLEOTIDE SEQUENCE [LARGE SCALE GENOMIC DNA]</scope>
    <source>
        <strain evidence="21 22">YBJ-36</strain>
    </source>
</reference>
<gene>
    <name evidence="21" type="ORF">EOD41_00545</name>
</gene>
<keyword evidence="14" id="KW-0829">Tyrosine-protein kinase</keyword>
<keyword evidence="16" id="KW-0175">Coiled coil</keyword>
<evidence type="ECO:0000313" key="21">
    <source>
        <dbReference type="EMBL" id="RVU02462.1"/>
    </source>
</evidence>
<dbReference type="Pfam" id="PF13807">
    <property type="entry name" value="GNVR"/>
    <property type="match status" value="1"/>
</dbReference>
<feature type="domain" description="Tyrosine-protein kinase G-rich" evidence="20">
    <location>
        <begin position="430"/>
        <end position="509"/>
    </location>
</feature>
<comment type="similarity">
    <text evidence="3">Belongs to the etk/wzc family.</text>
</comment>
<dbReference type="RefSeq" id="WP_127702838.1">
    <property type="nucleotide sequence ID" value="NZ_SACK01000001.1"/>
</dbReference>
<dbReference type="EMBL" id="SACK01000001">
    <property type="protein sequence ID" value="RVU02462.1"/>
    <property type="molecule type" value="Genomic_DNA"/>
</dbReference>
<evidence type="ECO:0000256" key="5">
    <source>
        <dbReference type="ARBA" id="ARBA00022475"/>
    </source>
</evidence>
<protein>
    <recommendedName>
        <fullName evidence="4">non-specific protein-tyrosine kinase</fullName>
        <ecNumber evidence="4">2.7.10.2</ecNumber>
    </recommendedName>
</protein>
<dbReference type="SUPFAM" id="SSF52540">
    <property type="entry name" value="P-loop containing nucleoside triphosphate hydrolases"/>
    <property type="match status" value="1"/>
</dbReference>
<evidence type="ECO:0000256" key="9">
    <source>
        <dbReference type="ARBA" id="ARBA00022741"/>
    </source>
</evidence>
<evidence type="ECO:0000256" key="17">
    <source>
        <dbReference type="SAM" id="Phobius"/>
    </source>
</evidence>
<keyword evidence="8 17" id="KW-0812">Transmembrane</keyword>
<evidence type="ECO:0000259" key="18">
    <source>
        <dbReference type="Pfam" id="PF02706"/>
    </source>
</evidence>
<dbReference type="EC" id="2.7.10.2" evidence="4"/>
<dbReference type="GO" id="GO:0005886">
    <property type="term" value="C:plasma membrane"/>
    <property type="evidence" value="ECO:0007669"/>
    <property type="project" value="UniProtKB-SubCell"/>
</dbReference>
<dbReference type="Pfam" id="PF02706">
    <property type="entry name" value="Wzz"/>
    <property type="match status" value="1"/>
</dbReference>
<keyword evidence="6" id="KW-0997">Cell inner membrane</keyword>
<dbReference type="InterPro" id="IPR027417">
    <property type="entry name" value="P-loop_NTPase"/>
</dbReference>
<evidence type="ECO:0000256" key="15">
    <source>
        <dbReference type="ARBA" id="ARBA00051245"/>
    </source>
</evidence>
<dbReference type="GO" id="GO:0004715">
    <property type="term" value="F:non-membrane spanning protein tyrosine kinase activity"/>
    <property type="evidence" value="ECO:0007669"/>
    <property type="project" value="UniProtKB-EC"/>
</dbReference>
<keyword evidence="7 21" id="KW-0808">Transferase</keyword>
<comment type="similarity">
    <text evidence="2">Belongs to the CpsD/CapB family.</text>
</comment>
<keyword evidence="5" id="KW-1003">Cell membrane</keyword>
<proteinExistence type="inferred from homology"/>
<keyword evidence="11" id="KW-0067">ATP-binding</keyword>
<keyword evidence="12 17" id="KW-1133">Transmembrane helix</keyword>
<evidence type="ECO:0000256" key="3">
    <source>
        <dbReference type="ARBA" id="ARBA00008883"/>
    </source>
</evidence>
<dbReference type="InterPro" id="IPR003856">
    <property type="entry name" value="LPS_length_determ_N"/>
</dbReference>
<evidence type="ECO:0000259" key="20">
    <source>
        <dbReference type="Pfam" id="PF13807"/>
    </source>
</evidence>
<dbReference type="CDD" id="cd05387">
    <property type="entry name" value="BY-kinase"/>
    <property type="match status" value="1"/>
</dbReference>
<keyword evidence="10 21" id="KW-0418">Kinase</keyword>
<evidence type="ECO:0000256" key="16">
    <source>
        <dbReference type="SAM" id="Coils"/>
    </source>
</evidence>
<dbReference type="InterPro" id="IPR025669">
    <property type="entry name" value="AAA_dom"/>
</dbReference>
<accession>A0A3S2UR04</accession>
<feature type="coiled-coil region" evidence="16">
    <location>
        <begin position="264"/>
        <end position="291"/>
    </location>
</feature>
<dbReference type="GO" id="GO:0005524">
    <property type="term" value="F:ATP binding"/>
    <property type="evidence" value="ECO:0007669"/>
    <property type="project" value="UniProtKB-KW"/>
</dbReference>
<keyword evidence="22" id="KW-1185">Reference proteome</keyword>
<comment type="caution">
    <text evidence="21">The sequence shown here is derived from an EMBL/GenBank/DDBJ whole genome shotgun (WGS) entry which is preliminary data.</text>
</comment>
<evidence type="ECO:0000256" key="2">
    <source>
        <dbReference type="ARBA" id="ARBA00007316"/>
    </source>
</evidence>
<dbReference type="AlphaFoldDB" id="A0A3S2UR04"/>
<evidence type="ECO:0000259" key="19">
    <source>
        <dbReference type="Pfam" id="PF13614"/>
    </source>
</evidence>
<evidence type="ECO:0000256" key="7">
    <source>
        <dbReference type="ARBA" id="ARBA00022679"/>
    </source>
</evidence>
<evidence type="ECO:0000256" key="11">
    <source>
        <dbReference type="ARBA" id="ARBA00022840"/>
    </source>
</evidence>
<evidence type="ECO:0000256" key="12">
    <source>
        <dbReference type="ARBA" id="ARBA00022989"/>
    </source>
</evidence>
<feature type="domain" description="AAA" evidence="19">
    <location>
        <begin position="571"/>
        <end position="729"/>
    </location>
</feature>
<evidence type="ECO:0000256" key="8">
    <source>
        <dbReference type="ARBA" id="ARBA00022692"/>
    </source>
</evidence>
<evidence type="ECO:0000256" key="14">
    <source>
        <dbReference type="ARBA" id="ARBA00023137"/>
    </source>
</evidence>
<dbReference type="InterPro" id="IPR005702">
    <property type="entry name" value="Wzc-like_C"/>
</dbReference>
<dbReference type="PANTHER" id="PTHR32309">
    <property type="entry name" value="TYROSINE-PROTEIN KINASE"/>
    <property type="match status" value="1"/>
</dbReference>
<dbReference type="Gene3D" id="3.40.50.300">
    <property type="entry name" value="P-loop containing nucleotide triphosphate hydrolases"/>
    <property type="match status" value="1"/>
</dbReference>
<keyword evidence="9" id="KW-0547">Nucleotide-binding</keyword>
<evidence type="ECO:0000256" key="1">
    <source>
        <dbReference type="ARBA" id="ARBA00004429"/>
    </source>
</evidence>
<comment type="catalytic activity">
    <reaction evidence="15">
        <text>L-tyrosyl-[protein] + ATP = O-phospho-L-tyrosyl-[protein] + ADP + H(+)</text>
        <dbReference type="Rhea" id="RHEA:10596"/>
        <dbReference type="Rhea" id="RHEA-COMP:10136"/>
        <dbReference type="Rhea" id="RHEA-COMP:20101"/>
        <dbReference type="ChEBI" id="CHEBI:15378"/>
        <dbReference type="ChEBI" id="CHEBI:30616"/>
        <dbReference type="ChEBI" id="CHEBI:46858"/>
        <dbReference type="ChEBI" id="CHEBI:61978"/>
        <dbReference type="ChEBI" id="CHEBI:456216"/>
        <dbReference type="EC" id="2.7.10.2"/>
    </reaction>
</comment>
<dbReference type="OrthoDB" id="9794577at2"/>
<evidence type="ECO:0000313" key="22">
    <source>
        <dbReference type="Proteomes" id="UP000282759"/>
    </source>
</evidence>
<evidence type="ECO:0000256" key="4">
    <source>
        <dbReference type="ARBA" id="ARBA00011903"/>
    </source>
</evidence>
<feature type="transmembrane region" description="Helical" evidence="17">
    <location>
        <begin position="23"/>
        <end position="41"/>
    </location>
</feature>
<evidence type="ECO:0000256" key="10">
    <source>
        <dbReference type="ARBA" id="ARBA00022777"/>
    </source>
</evidence>
<dbReference type="NCBIfam" id="TIGR01007">
    <property type="entry name" value="eps_fam"/>
    <property type="match status" value="1"/>
</dbReference>
<dbReference type="PANTHER" id="PTHR32309:SF13">
    <property type="entry name" value="FERRIC ENTEROBACTIN TRANSPORT PROTEIN FEPE"/>
    <property type="match status" value="1"/>
</dbReference>
<dbReference type="Pfam" id="PF13614">
    <property type="entry name" value="AAA_31"/>
    <property type="match status" value="1"/>
</dbReference>
<name>A0A3S2UR04_9SPHI</name>
<organism evidence="21 22">
    <name type="scientific">Mucilaginibacter limnophilus</name>
    <dbReference type="NCBI Taxonomy" id="1932778"/>
    <lineage>
        <taxon>Bacteria</taxon>
        <taxon>Pseudomonadati</taxon>
        <taxon>Bacteroidota</taxon>
        <taxon>Sphingobacteriia</taxon>
        <taxon>Sphingobacteriales</taxon>
        <taxon>Sphingobacteriaceae</taxon>
        <taxon>Mucilaginibacter</taxon>
    </lineage>
</organism>
<feature type="domain" description="Polysaccharide chain length determinant N-terminal" evidence="18">
    <location>
        <begin position="10"/>
        <end position="104"/>
    </location>
</feature>
<comment type="subcellular location">
    <subcellularLocation>
        <location evidence="1">Cell inner membrane</location>
        <topology evidence="1">Multi-pass membrane protein</topology>
    </subcellularLocation>
</comment>
<evidence type="ECO:0000256" key="13">
    <source>
        <dbReference type="ARBA" id="ARBA00023136"/>
    </source>
</evidence>
<evidence type="ECO:0000256" key="6">
    <source>
        <dbReference type="ARBA" id="ARBA00022519"/>
    </source>
</evidence>
<dbReference type="Proteomes" id="UP000282759">
    <property type="component" value="Unassembled WGS sequence"/>
</dbReference>
<dbReference type="InterPro" id="IPR050445">
    <property type="entry name" value="Bact_polysacc_biosynth/exp"/>
</dbReference>